<feature type="region of interest" description="Disordered" evidence="1">
    <location>
        <begin position="50"/>
        <end position="126"/>
    </location>
</feature>
<proteinExistence type="predicted"/>
<organism evidence="2 3">
    <name type="scientific">Sphaerobolus stellatus (strain SS14)</name>
    <dbReference type="NCBI Taxonomy" id="990650"/>
    <lineage>
        <taxon>Eukaryota</taxon>
        <taxon>Fungi</taxon>
        <taxon>Dikarya</taxon>
        <taxon>Basidiomycota</taxon>
        <taxon>Agaricomycotina</taxon>
        <taxon>Agaricomycetes</taxon>
        <taxon>Phallomycetidae</taxon>
        <taxon>Geastrales</taxon>
        <taxon>Sphaerobolaceae</taxon>
        <taxon>Sphaerobolus</taxon>
    </lineage>
</organism>
<dbReference type="HOGENOM" id="CLU_314778_0_0_1"/>
<sequence>MRTHTLFDLEHIEEWVKGAPYLAFMALAYSPRIKMEEDITVLDESNTLSSPLARFQGTGDSDSPFVYKSDSEEPEDHQSTPMTGRKHKKSGSSSSWSSLQPDLATPPSQNSAKRPRTKSEVLEGPFQLTSKASVPRLIRVTEPQKIWNIPRDSSGYLLDLTGKEHLLLDAKGNKLTVDALVRAEDYESWCGSSGNRAGNTIIDNIFEGGSTNVRRVTLHCRGTKGCELLDRKLLQKTHYEHKDADLEDLVQHNLKQRQEESSSASNAVARFYRMVMERKCLVEGCNGHPVMKPRSKGPSLEGKDYFVGCSNWSSVNEFAHLYQPIPRNVDENVLWSVFQSGWLPSEATFGKTCTNFVHARVPNQEHCHFSHIHDGQVLQPRIVSYDCPTMLIMYVPVNNGDIKIPKAILIFRNPHNHLAPTLEKLTPTQEKTLRKVIIAAGLVPLPAQKIVKAPTTKLVLEGQDFHDAVPAANKARKCCDKVCEFHNEHYIWGMGWEGVEALCKKEAKLLLQERYVNSVIIKPDFRLAVTMHPQLVKYIHDVDFIVVHFTFKPVRGNIDRWDVAGFLECIGRRILFVSIYSTRKTRAMYYVLWREFFDTVKVVTGKELRMPVFHGEGRLKAIIPDGEVAQGQGLGDWLLTINNPEISKITMRDPLFIILYILKLCRIHYLRDIDDIDITVPKAEIDRLKQFPSLKDTESISEWHALCAKTPYKGVADWYVQKCANPWVLKAINPMLSLIPREFWDTTPDDSNLVETAHVGHNKETGINNTLLGMILASRDADRQVMAAGARELKTGNLKDGNNTLYEREHRAIARKANSNKAAQRHEGNLERYRQLEACKEVLEEHRAVSLARDKQIEATLQYYRSLPQDVRHAEDVQNLMKQLREEKEQGLNTRREILVEKKEVDSEMKSLRTSELKNKRLNGIRSRD</sequence>
<gene>
    <name evidence="2" type="ORF">M422DRAFT_48156</name>
</gene>
<evidence type="ECO:0000256" key="1">
    <source>
        <dbReference type="SAM" id="MobiDB-lite"/>
    </source>
</evidence>
<dbReference type="Proteomes" id="UP000054279">
    <property type="component" value="Unassembled WGS sequence"/>
</dbReference>
<evidence type="ECO:0000313" key="2">
    <source>
        <dbReference type="EMBL" id="KIJ42487.1"/>
    </source>
</evidence>
<name>A0A0C9VLA4_SPHS4</name>
<dbReference type="AlphaFoldDB" id="A0A0C9VLA4"/>
<protein>
    <submittedName>
        <fullName evidence="2">Uncharacterized protein</fullName>
    </submittedName>
</protein>
<evidence type="ECO:0000313" key="3">
    <source>
        <dbReference type="Proteomes" id="UP000054279"/>
    </source>
</evidence>
<accession>A0A0C9VLA4</accession>
<dbReference type="EMBL" id="KN837129">
    <property type="protein sequence ID" value="KIJ42487.1"/>
    <property type="molecule type" value="Genomic_DNA"/>
</dbReference>
<dbReference type="OrthoDB" id="2990096at2759"/>
<keyword evidence="3" id="KW-1185">Reference proteome</keyword>
<feature type="compositionally biased region" description="Basic and acidic residues" evidence="1">
    <location>
        <begin position="908"/>
        <end position="919"/>
    </location>
</feature>
<feature type="region of interest" description="Disordered" evidence="1">
    <location>
        <begin position="908"/>
        <end position="929"/>
    </location>
</feature>
<reference evidence="2 3" key="1">
    <citation type="submission" date="2014-06" db="EMBL/GenBank/DDBJ databases">
        <title>Evolutionary Origins and Diversification of the Mycorrhizal Mutualists.</title>
        <authorList>
            <consortium name="DOE Joint Genome Institute"/>
            <consortium name="Mycorrhizal Genomics Consortium"/>
            <person name="Kohler A."/>
            <person name="Kuo A."/>
            <person name="Nagy L.G."/>
            <person name="Floudas D."/>
            <person name="Copeland A."/>
            <person name="Barry K.W."/>
            <person name="Cichocki N."/>
            <person name="Veneault-Fourrey C."/>
            <person name="LaButti K."/>
            <person name="Lindquist E.A."/>
            <person name="Lipzen A."/>
            <person name="Lundell T."/>
            <person name="Morin E."/>
            <person name="Murat C."/>
            <person name="Riley R."/>
            <person name="Ohm R."/>
            <person name="Sun H."/>
            <person name="Tunlid A."/>
            <person name="Henrissat B."/>
            <person name="Grigoriev I.V."/>
            <person name="Hibbett D.S."/>
            <person name="Martin F."/>
        </authorList>
    </citation>
    <scope>NUCLEOTIDE SEQUENCE [LARGE SCALE GENOMIC DNA]</scope>
    <source>
        <strain evidence="2 3">SS14</strain>
    </source>
</reference>